<keyword evidence="2" id="KW-0812">Transmembrane</keyword>
<keyword evidence="2" id="KW-1133">Transmembrane helix</keyword>
<feature type="transmembrane region" description="Helical" evidence="2">
    <location>
        <begin position="88"/>
        <end position="104"/>
    </location>
</feature>
<comment type="caution">
    <text evidence="4">The sequence shown here is derived from an EMBL/GenBank/DDBJ whole genome shotgun (WGS) entry which is preliminary data.</text>
</comment>
<evidence type="ECO:0000256" key="2">
    <source>
        <dbReference type="SAM" id="Phobius"/>
    </source>
</evidence>
<dbReference type="AlphaFoldDB" id="A0A8S1W0T2"/>
<protein>
    <recommendedName>
        <fullName evidence="3">RING-type domain-containing protein</fullName>
    </recommendedName>
</protein>
<feature type="domain" description="RING-type" evidence="3">
    <location>
        <begin position="347"/>
        <end position="386"/>
    </location>
</feature>
<evidence type="ECO:0000259" key="3">
    <source>
        <dbReference type="PROSITE" id="PS50089"/>
    </source>
</evidence>
<keyword evidence="2" id="KW-0472">Membrane</keyword>
<sequence length="414" mass="48927">MQKEIVEFTFKYFCYKYICINIMVLLFTLYQFQAAPLALPLSCMILNEIVIWIKYSNRELADNIDHILNILFYIYVTLMYYLDLHYYILGNIFIVLSFIFKIACEKKFDEQHDYSTIIRLSQIFYRFSLLIAILCITLKISRYVDWTWSQTFWWYWMFLSGLIGCMITFLLILISKLIRIKNHTITNQSKNEIKMLIWLLYITILSSLIAGIWIINTLNVLGINFNIQLGDLYIYIIISLNILIFCSISYLFFNSVVEFVLTINQIESRNSTPKINSQNKINQIKKEVTKTSIFMQKLSNAYFRQIKNLQGVVFKDTNQNEILTERNMNNNIIQKNKLSHHNSNNKCIICCEKVSNAILMNCGHGGICYQCAVQVAQNQKECFLCRQIIKQIYEIDQNDASMFKRVITKTRIYN</sequence>
<dbReference type="OrthoDB" id="3045089at2759"/>
<feature type="transmembrane region" description="Helical" evidence="2">
    <location>
        <begin position="232"/>
        <end position="253"/>
    </location>
</feature>
<organism evidence="4 5">
    <name type="scientific">Paramecium pentaurelia</name>
    <dbReference type="NCBI Taxonomy" id="43138"/>
    <lineage>
        <taxon>Eukaryota</taxon>
        <taxon>Sar</taxon>
        <taxon>Alveolata</taxon>
        <taxon>Ciliophora</taxon>
        <taxon>Intramacronucleata</taxon>
        <taxon>Oligohymenophorea</taxon>
        <taxon>Peniculida</taxon>
        <taxon>Parameciidae</taxon>
        <taxon>Paramecium</taxon>
    </lineage>
</organism>
<reference evidence="4" key="1">
    <citation type="submission" date="2021-01" db="EMBL/GenBank/DDBJ databases">
        <authorList>
            <consortium name="Genoscope - CEA"/>
            <person name="William W."/>
        </authorList>
    </citation>
    <scope>NUCLEOTIDE SEQUENCE</scope>
</reference>
<keyword evidence="1" id="KW-0863">Zinc-finger</keyword>
<accession>A0A8S1W0T2</accession>
<feature type="transmembrane region" description="Helical" evidence="2">
    <location>
        <begin position="195"/>
        <end position="216"/>
    </location>
</feature>
<keyword evidence="1" id="KW-0479">Metal-binding</keyword>
<keyword evidence="1" id="KW-0862">Zinc</keyword>
<dbReference type="InterPro" id="IPR047126">
    <property type="entry name" value="RNF141-like"/>
</dbReference>
<dbReference type="EMBL" id="CAJJDO010000077">
    <property type="protein sequence ID" value="CAD8181872.1"/>
    <property type="molecule type" value="Genomic_DNA"/>
</dbReference>
<gene>
    <name evidence="4" type="ORF">PPENT_87.1.T0770118</name>
</gene>
<feature type="transmembrane region" description="Helical" evidence="2">
    <location>
        <begin position="12"/>
        <end position="31"/>
    </location>
</feature>
<evidence type="ECO:0000313" key="4">
    <source>
        <dbReference type="EMBL" id="CAD8181872.1"/>
    </source>
</evidence>
<dbReference type="GO" id="GO:0008270">
    <property type="term" value="F:zinc ion binding"/>
    <property type="evidence" value="ECO:0007669"/>
    <property type="project" value="UniProtKB-KW"/>
</dbReference>
<proteinExistence type="predicted"/>
<dbReference type="SMART" id="SM00184">
    <property type="entry name" value="RING"/>
    <property type="match status" value="1"/>
</dbReference>
<dbReference type="Proteomes" id="UP000689195">
    <property type="component" value="Unassembled WGS sequence"/>
</dbReference>
<feature type="transmembrane region" description="Helical" evidence="2">
    <location>
        <begin position="153"/>
        <end position="174"/>
    </location>
</feature>
<dbReference type="PANTHER" id="PTHR12109">
    <property type="entry name" value="RING FINGER PROTEIN 141-RELATED"/>
    <property type="match status" value="1"/>
</dbReference>
<dbReference type="PROSITE" id="PS50089">
    <property type="entry name" value="ZF_RING_2"/>
    <property type="match status" value="1"/>
</dbReference>
<keyword evidence="5" id="KW-1185">Reference proteome</keyword>
<name>A0A8S1W0T2_9CILI</name>
<feature type="transmembrane region" description="Helical" evidence="2">
    <location>
        <begin position="124"/>
        <end position="141"/>
    </location>
</feature>
<dbReference type="PANTHER" id="PTHR12109:SF5">
    <property type="entry name" value="RING-TYPE DOMAIN-CONTAINING PROTEIN"/>
    <property type="match status" value="1"/>
</dbReference>
<dbReference type="InterPro" id="IPR001841">
    <property type="entry name" value="Znf_RING"/>
</dbReference>
<evidence type="ECO:0000256" key="1">
    <source>
        <dbReference type="PROSITE-ProRule" id="PRU00175"/>
    </source>
</evidence>
<dbReference type="Pfam" id="PF13920">
    <property type="entry name" value="zf-C3HC4_3"/>
    <property type="match status" value="1"/>
</dbReference>
<evidence type="ECO:0000313" key="5">
    <source>
        <dbReference type="Proteomes" id="UP000689195"/>
    </source>
</evidence>